<dbReference type="EMBL" id="CP134189">
    <property type="protein sequence ID" value="WPB04519.1"/>
    <property type="molecule type" value="Genomic_DNA"/>
</dbReference>
<proteinExistence type="predicted"/>
<dbReference type="Proteomes" id="UP001302367">
    <property type="component" value="Chromosome 6"/>
</dbReference>
<accession>A0ABZ0NYQ9</accession>
<evidence type="ECO:0000313" key="2">
    <source>
        <dbReference type="Proteomes" id="UP001302367"/>
    </source>
</evidence>
<evidence type="ECO:0000313" key="1">
    <source>
        <dbReference type="EMBL" id="WPB04519.1"/>
    </source>
</evidence>
<protein>
    <submittedName>
        <fullName evidence="1">Uncharacterized protein</fullName>
    </submittedName>
</protein>
<dbReference type="RefSeq" id="XP_065459230.1">
    <property type="nucleotide sequence ID" value="XM_065603158.1"/>
</dbReference>
<organism evidence="1 2">
    <name type="scientific">Cercospora beticola</name>
    <name type="common">Sugarbeet leaf spot fungus</name>
    <dbReference type="NCBI Taxonomy" id="122368"/>
    <lineage>
        <taxon>Eukaryota</taxon>
        <taxon>Fungi</taxon>
        <taxon>Dikarya</taxon>
        <taxon>Ascomycota</taxon>
        <taxon>Pezizomycotina</taxon>
        <taxon>Dothideomycetes</taxon>
        <taxon>Dothideomycetidae</taxon>
        <taxon>Mycosphaerellales</taxon>
        <taxon>Mycosphaerellaceae</taxon>
        <taxon>Cercospora</taxon>
    </lineage>
</organism>
<name>A0ABZ0NYQ9_CERBT</name>
<keyword evidence="2" id="KW-1185">Reference proteome</keyword>
<sequence>MSDDVFDTFSTKDEHIAMDEDEYHPDFTPPRTTTTKKTYALKSRELGGTIALKKL</sequence>
<reference evidence="1 2" key="1">
    <citation type="submission" date="2023-09" db="EMBL/GenBank/DDBJ databases">
        <title>Complete-Gapless Cercospora beticola genome.</title>
        <authorList>
            <person name="Wyatt N.A."/>
            <person name="Spanner R.E."/>
            <person name="Bolton M.D."/>
        </authorList>
    </citation>
    <scope>NUCLEOTIDE SEQUENCE [LARGE SCALE GENOMIC DNA]</scope>
    <source>
        <strain evidence="1">Cb09-40</strain>
    </source>
</reference>
<dbReference type="GeneID" id="90644549"/>
<gene>
    <name evidence="1" type="ORF">RHO25_009165</name>
</gene>